<dbReference type="OrthoDB" id="4473401at2759"/>
<dbReference type="GO" id="GO:0004867">
    <property type="term" value="F:serine-type endopeptidase inhibitor activity"/>
    <property type="evidence" value="ECO:0007669"/>
    <property type="project" value="InterPro"/>
</dbReference>
<evidence type="ECO:0000313" key="2">
    <source>
        <dbReference type="EMBL" id="VEL40530.1"/>
    </source>
</evidence>
<dbReference type="Gene3D" id="4.10.410.10">
    <property type="entry name" value="Pancreatic trypsin inhibitor Kunitz domain"/>
    <property type="match status" value="1"/>
</dbReference>
<reference evidence="2" key="1">
    <citation type="submission" date="2018-11" db="EMBL/GenBank/DDBJ databases">
        <authorList>
            <consortium name="Pathogen Informatics"/>
        </authorList>
    </citation>
    <scope>NUCLEOTIDE SEQUENCE</scope>
</reference>
<dbReference type="Pfam" id="PF00014">
    <property type="entry name" value="Kunitz_BPTI"/>
    <property type="match status" value="1"/>
</dbReference>
<gene>
    <name evidence="2" type="ORF">PXEA_LOCUS33970</name>
</gene>
<proteinExistence type="predicted"/>
<feature type="domain" description="BPTI/Kunitz inhibitor" evidence="1">
    <location>
        <begin position="16"/>
        <end position="49"/>
    </location>
</feature>
<keyword evidence="3" id="KW-1185">Reference proteome</keyword>
<accession>A0A3S5BUG8</accession>
<dbReference type="InterPro" id="IPR036880">
    <property type="entry name" value="Kunitz_BPTI_sf"/>
</dbReference>
<dbReference type="InterPro" id="IPR002223">
    <property type="entry name" value="Kunitz_BPTI"/>
</dbReference>
<organism evidence="2 3">
    <name type="scientific">Protopolystoma xenopodis</name>
    <dbReference type="NCBI Taxonomy" id="117903"/>
    <lineage>
        <taxon>Eukaryota</taxon>
        <taxon>Metazoa</taxon>
        <taxon>Spiralia</taxon>
        <taxon>Lophotrochozoa</taxon>
        <taxon>Platyhelminthes</taxon>
        <taxon>Monogenea</taxon>
        <taxon>Polyopisthocotylea</taxon>
        <taxon>Polystomatidea</taxon>
        <taxon>Polystomatidae</taxon>
        <taxon>Protopolystoma</taxon>
    </lineage>
</organism>
<protein>
    <recommendedName>
        <fullName evidence="1">BPTI/Kunitz inhibitor domain-containing protein</fullName>
    </recommendedName>
</protein>
<evidence type="ECO:0000259" key="1">
    <source>
        <dbReference type="PROSITE" id="PS50279"/>
    </source>
</evidence>
<dbReference type="SUPFAM" id="SSF57362">
    <property type="entry name" value="BPTI-like"/>
    <property type="match status" value="1"/>
</dbReference>
<sequence length="83" mass="9489">MSGFRMVTVAVGGLVYYCPRTHRCRELVYLGCNGNENLFSNYTVCLASCMPEEMEKQEQMMRARSASMLQRDLSQSKEPQKVV</sequence>
<dbReference type="Proteomes" id="UP000784294">
    <property type="component" value="Unassembled WGS sequence"/>
</dbReference>
<comment type="caution">
    <text evidence="2">The sequence shown here is derived from an EMBL/GenBank/DDBJ whole genome shotgun (WGS) entry which is preliminary data.</text>
</comment>
<dbReference type="AlphaFoldDB" id="A0A3S5BUG8"/>
<name>A0A3S5BUG8_9PLAT</name>
<dbReference type="EMBL" id="CAAALY010265283">
    <property type="protein sequence ID" value="VEL40530.1"/>
    <property type="molecule type" value="Genomic_DNA"/>
</dbReference>
<dbReference type="PROSITE" id="PS50279">
    <property type="entry name" value="BPTI_KUNITZ_2"/>
    <property type="match status" value="1"/>
</dbReference>
<evidence type="ECO:0000313" key="3">
    <source>
        <dbReference type="Proteomes" id="UP000784294"/>
    </source>
</evidence>